<dbReference type="GO" id="GO:0003677">
    <property type="term" value="F:DNA binding"/>
    <property type="evidence" value="ECO:0007669"/>
    <property type="project" value="UniProtKB-KW"/>
</dbReference>
<keyword evidence="6" id="KW-1185">Reference proteome</keyword>
<dbReference type="AlphaFoldDB" id="A0A6N7Z5G0"/>
<comment type="caution">
    <text evidence="5">The sequence shown here is derived from an EMBL/GenBank/DDBJ whole genome shotgun (WGS) entry which is preliminary data.</text>
</comment>
<dbReference type="InterPro" id="IPR000792">
    <property type="entry name" value="Tscrpt_reg_LuxR_C"/>
</dbReference>
<dbReference type="Gene3D" id="1.10.10.10">
    <property type="entry name" value="Winged helix-like DNA-binding domain superfamily/Winged helix DNA-binding domain"/>
    <property type="match status" value="1"/>
</dbReference>
<name>A0A6N7Z5G0_9PSEU</name>
<keyword evidence="3" id="KW-0804">Transcription</keyword>
<evidence type="ECO:0000259" key="4">
    <source>
        <dbReference type="PROSITE" id="PS50043"/>
    </source>
</evidence>
<keyword evidence="2" id="KW-0238">DNA-binding</keyword>
<feature type="domain" description="HTH luxR-type" evidence="4">
    <location>
        <begin position="148"/>
        <end position="213"/>
    </location>
</feature>
<dbReference type="InterPro" id="IPR036388">
    <property type="entry name" value="WH-like_DNA-bd_sf"/>
</dbReference>
<dbReference type="CDD" id="cd06170">
    <property type="entry name" value="LuxR_C_like"/>
    <property type="match status" value="1"/>
</dbReference>
<dbReference type="PRINTS" id="PR00038">
    <property type="entry name" value="HTHLUXR"/>
</dbReference>
<evidence type="ECO:0000313" key="5">
    <source>
        <dbReference type="EMBL" id="MTD55824.1"/>
    </source>
</evidence>
<dbReference type="PANTHER" id="PTHR44688:SF16">
    <property type="entry name" value="DNA-BINDING TRANSCRIPTIONAL ACTIVATOR DEVR_DOSR"/>
    <property type="match status" value="1"/>
</dbReference>
<keyword evidence="1" id="KW-0805">Transcription regulation</keyword>
<dbReference type="SUPFAM" id="SSF46894">
    <property type="entry name" value="C-terminal effector domain of the bipartite response regulators"/>
    <property type="match status" value="1"/>
</dbReference>
<proteinExistence type="predicted"/>
<evidence type="ECO:0000313" key="6">
    <source>
        <dbReference type="Proteomes" id="UP000440096"/>
    </source>
</evidence>
<dbReference type="EMBL" id="WMBA01000026">
    <property type="protein sequence ID" value="MTD55824.1"/>
    <property type="molecule type" value="Genomic_DNA"/>
</dbReference>
<dbReference type="PROSITE" id="PS50043">
    <property type="entry name" value="HTH_LUXR_2"/>
    <property type="match status" value="1"/>
</dbReference>
<accession>A0A6N7Z5G0</accession>
<protein>
    <submittedName>
        <fullName evidence="5">Helix-turn-helix transcriptional regulator</fullName>
    </submittedName>
</protein>
<gene>
    <name evidence="5" type="ORF">GKO32_17850</name>
</gene>
<organism evidence="5 6">
    <name type="scientific">Amycolatopsis pithecellobii</name>
    <dbReference type="NCBI Taxonomy" id="664692"/>
    <lineage>
        <taxon>Bacteria</taxon>
        <taxon>Bacillati</taxon>
        <taxon>Actinomycetota</taxon>
        <taxon>Actinomycetes</taxon>
        <taxon>Pseudonocardiales</taxon>
        <taxon>Pseudonocardiaceae</taxon>
        <taxon>Amycolatopsis</taxon>
    </lineage>
</organism>
<evidence type="ECO:0000256" key="1">
    <source>
        <dbReference type="ARBA" id="ARBA00023015"/>
    </source>
</evidence>
<dbReference type="InterPro" id="IPR016032">
    <property type="entry name" value="Sig_transdc_resp-reg_C-effctor"/>
</dbReference>
<evidence type="ECO:0000256" key="2">
    <source>
        <dbReference type="ARBA" id="ARBA00023125"/>
    </source>
</evidence>
<dbReference type="GO" id="GO:0006355">
    <property type="term" value="P:regulation of DNA-templated transcription"/>
    <property type="evidence" value="ECO:0007669"/>
    <property type="project" value="InterPro"/>
</dbReference>
<dbReference type="PANTHER" id="PTHR44688">
    <property type="entry name" value="DNA-BINDING TRANSCRIPTIONAL ACTIVATOR DEVR_DOSR"/>
    <property type="match status" value="1"/>
</dbReference>
<dbReference type="Pfam" id="PF00196">
    <property type="entry name" value="GerE"/>
    <property type="match status" value="1"/>
</dbReference>
<sequence>MSSRITRTVDHPSVPQARRVTIQVAVRATDPLVQVGVTGELSKAAGLLLVDDEADADVVVAVAESGLRTMLSAPTRLVLVADEPREGELWAALEYGLVVLIPRAEATPQRLLRAIADAHHERGHLPADQLGDLLRGLSRLHENTLAPRDLTLSVLSRRETEVVRLLSEGLGTAEIATKLNYSERTVKNILHDLQARLGLRNRAHAVAHALRQGLI</sequence>
<evidence type="ECO:0000256" key="3">
    <source>
        <dbReference type="ARBA" id="ARBA00023163"/>
    </source>
</evidence>
<dbReference type="SMART" id="SM00421">
    <property type="entry name" value="HTH_LUXR"/>
    <property type="match status" value="1"/>
</dbReference>
<reference evidence="5 6" key="1">
    <citation type="submission" date="2019-11" db="EMBL/GenBank/DDBJ databases">
        <title>Draft genome of Amycolatopsis RM579.</title>
        <authorList>
            <person name="Duangmal K."/>
            <person name="Mingma R."/>
        </authorList>
    </citation>
    <scope>NUCLEOTIDE SEQUENCE [LARGE SCALE GENOMIC DNA]</scope>
    <source>
        <strain evidence="5 6">RM579</strain>
    </source>
</reference>
<dbReference type="Proteomes" id="UP000440096">
    <property type="component" value="Unassembled WGS sequence"/>
</dbReference>
<dbReference type="OrthoDB" id="4309410at2"/>